<sequence>MKDSFTKFLEVLDTLEAQMKFLEGIEKARQKKRERELRLCQRAVSLRIRNLNNVDDFLKWFGTKDWPLMFEEKSPKPKAITEEVLKNALISAIPNLDDQFDGIKEKINAIEYDIEDNLSFLKENMPKKVSITNIVNKAHSTQAKKAQKKKESIKDPLDLNKASTQETFDSFDFVGLPGSLDTMTILKKVFDSLHMKNKTRAVFEAVFLSENTKVLVESIFWWIYLDLLEPTKHQSKELLFSRMAEKYVAMLMSIPTGYSDVILDKIPKALSQATYVAFFDGLRTHHKYFDDNFKQYIFSYITKWTTGVTPQPGAANKERDKMAELTGERTETIAEMLTNSILSNKPVKLDITMQDLEDQQKYQENKTLFKVSSVKEGHKASVTKDTPKQKETREPEVAVDDLRLKKVKFDLYSQCPLVKYCMYNKKMSAIYSIPSNQIIQRLQRTEKTPEKIFLNKIKL</sequence>
<dbReference type="KEGG" id="osn:118762651"/>
<protein>
    <submittedName>
        <fullName evidence="3">Protein FAM227B-like</fullName>
    </submittedName>
</protein>
<keyword evidence="2" id="KW-1185">Reference proteome</keyword>
<proteinExistence type="inferred from homology"/>
<accession>A0A7E6ER90</accession>
<evidence type="ECO:0000313" key="2">
    <source>
        <dbReference type="Proteomes" id="UP000515154"/>
    </source>
</evidence>
<dbReference type="InterPro" id="IPR029417">
    <property type="entry name" value="FAM227"/>
</dbReference>
<dbReference type="RefSeq" id="XP_036357465.1">
    <property type="nucleotide sequence ID" value="XM_036501572.1"/>
</dbReference>
<dbReference type="PANTHER" id="PTHR33560:SF1">
    <property type="entry name" value="PROTEIN FAM227A"/>
    <property type="match status" value="1"/>
</dbReference>
<reference evidence="3" key="1">
    <citation type="submission" date="2025-08" db="UniProtKB">
        <authorList>
            <consortium name="RefSeq"/>
        </authorList>
    </citation>
    <scope>IDENTIFICATION</scope>
</reference>
<dbReference type="AlphaFoldDB" id="A0A7E6ER90"/>
<name>A0A7E6ER90_9MOLL</name>
<organism evidence="2 3">
    <name type="scientific">Octopus sinensis</name>
    <name type="common">East Asian common octopus</name>
    <dbReference type="NCBI Taxonomy" id="2607531"/>
    <lineage>
        <taxon>Eukaryota</taxon>
        <taxon>Metazoa</taxon>
        <taxon>Spiralia</taxon>
        <taxon>Lophotrochozoa</taxon>
        <taxon>Mollusca</taxon>
        <taxon>Cephalopoda</taxon>
        <taxon>Coleoidea</taxon>
        <taxon>Octopodiformes</taxon>
        <taxon>Octopoda</taxon>
        <taxon>Incirrata</taxon>
        <taxon>Octopodidae</taxon>
        <taxon>Octopus</taxon>
    </lineage>
</organism>
<dbReference type="Pfam" id="PF14922">
    <property type="entry name" value="FWWh"/>
    <property type="match status" value="1"/>
</dbReference>
<gene>
    <name evidence="3" type="primary">LOC118762651</name>
</gene>
<dbReference type="PANTHER" id="PTHR33560">
    <property type="entry name" value="PROTEIN FAM227B"/>
    <property type="match status" value="1"/>
</dbReference>
<dbReference type="Proteomes" id="UP000515154">
    <property type="component" value="Linkage group LG3"/>
</dbReference>
<comment type="similarity">
    <text evidence="1">Belongs to the FAM227 family.</text>
</comment>
<evidence type="ECO:0000256" key="1">
    <source>
        <dbReference type="ARBA" id="ARBA00008666"/>
    </source>
</evidence>
<evidence type="ECO:0000313" key="3">
    <source>
        <dbReference type="RefSeq" id="XP_036357465.1"/>
    </source>
</evidence>